<reference evidence="1 2" key="1">
    <citation type="submission" date="2018-08" db="EMBL/GenBank/DDBJ databases">
        <title>Murine metabolic-syndrome-specific gut microbial biobank.</title>
        <authorList>
            <person name="Liu C."/>
        </authorList>
    </citation>
    <scope>NUCLEOTIDE SEQUENCE [LARGE SCALE GENOMIC DNA]</scope>
    <source>
        <strain evidence="1 2">28</strain>
    </source>
</reference>
<keyword evidence="2" id="KW-1185">Reference proteome</keyword>
<evidence type="ECO:0000313" key="2">
    <source>
        <dbReference type="Proteomes" id="UP000446866"/>
    </source>
</evidence>
<name>A0A845QL62_9FIRM</name>
<dbReference type="EMBL" id="QXWK01000015">
    <property type="protein sequence ID" value="NBH61815.1"/>
    <property type="molecule type" value="Genomic_DNA"/>
</dbReference>
<accession>A0A845QL62</accession>
<dbReference type="AlphaFoldDB" id="A0A845QL62"/>
<dbReference type="Proteomes" id="UP000446866">
    <property type="component" value="Unassembled WGS sequence"/>
</dbReference>
<comment type="caution">
    <text evidence="1">The sequence shown here is derived from an EMBL/GenBank/DDBJ whole genome shotgun (WGS) entry which is preliminary data.</text>
</comment>
<dbReference type="Pfam" id="PF14386">
    <property type="entry name" value="DUF4417"/>
    <property type="match status" value="1"/>
</dbReference>
<dbReference type="InterPro" id="IPR025530">
    <property type="entry name" value="DUF4417"/>
</dbReference>
<organism evidence="1 2">
    <name type="scientific">Anaerotruncus colihominis</name>
    <dbReference type="NCBI Taxonomy" id="169435"/>
    <lineage>
        <taxon>Bacteria</taxon>
        <taxon>Bacillati</taxon>
        <taxon>Bacillota</taxon>
        <taxon>Clostridia</taxon>
        <taxon>Eubacteriales</taxon>
        <taxon>Oscillospiraceae</taxon>
        <taxon>Anaerotruncus</taxon>
    </lineage>
</organism>
<sequence length="346" mass="39445">MNNLCERSCDICNLRMYCQGCSLCEMPFCKFDCEQCFSLCPRRGFSWHYLAQVGGGQVTLQGNMSRQLPALIPVLPDHMPEAIDVGQVVGIHGGNFFSENGERVAPVYRRKGIQDTLNLLQPVKGVLQFYVKDRTLEGIWDKRREIYAQLQEFPWQAIIAPNYSVYEDAPRIDHLYNIKRSSIVYNEMLDAGLPAVPDISWYNKIDLDQWIQEINSKGVRCIAFSFQTVGTGLRASNFYVHYLAAFKYLTERIPAETEIIVAGMVSSKRVQFLKDVCSNPLSVLNQSAYVHSRRGILSETGKAPGELTKNQILLRNLAYYDKSYRREAEICPRTGTAELLQEELTR</sequence>
<evidence type="ECO:0000313" key="1">
    <source>
        <dbReference type="EMBL" id="NBH61815.1"/>
    </source>
</evidence>
<proteinExistence type="predicted"/>
<gene>
    <name evidence="1" type="ORF">D0435_09135</name>
</gene>
<protein>
    <submittedName>
        <fullName evidence="1">DUF4417 domain-containing protein</fullName>
    </submittedName>
</protein>